<protein>
    <recommendedName>
        <fullName evidence="4">Secreted protein</fullName>
    </recommendedName>
</protein>
<feature type="chain" id="PRO_5035273267" description="Secreted protein" evidence="1">
    <location>
        <begin position="19"/>
        <end position="67"/>
    </location>
</feature>
<accession>A0A8J6K2H3</accession>
<evidence type="ECO:0000313" key="3">
    <source>
        <dbReference type="Proteomes" id="UP000770717"/>
    </source>
</evidence>
<gene>
    <name evidence="2" type="ORF">GDO78_003134</name>
</gene>
<evidence type="ECO:0000256" key="1">
    <source>
        <dbReference type="SAM" id="SignalP"/>
    </source>
</evidence>
<feature type="signal peptide" evidence="1">
    <location>
        <begin position="1"/>
        <end position="18"/>
    </location>
</feature>
<evidence type="ECO:0000313" key="2">
    <source>
        <dbReference type="EMBL" id="KAG9476420.1"/>
    </source>
</evidence>
<comment type="caution">
    <text evidence="2">The sequence shown here is derived from an EMBL/GenBank/DDBJ whole genome shotgun (WGS) entry which is preliminary data.</text>
</comment>
<name>A0A8J6K2H3_ELECQ</name>
<sequence length="67" mass="7462">MQIEIAVVILSLPSLTICMLVSAHERSGGWLMTISIIRFHQFMCIVYSLEVPNVGSIPICPYVTIII</sequence>
<evidence type="ECO:0008006" key="4">
    <source>
        <dbReference type="Google" id="ProtNLM"/>
    </source>
</evidence>
<dbReference type="EMBL" id="WNTK01000011">
    <property type="protein sequence ID" value="KAG9476420.1"/>
    <property type="molecule type" value="Genomic_DNA"/>
</dbReference>
<keyword evidence="3" id="KW-1185">Reference proteome</keyword>
<dbReference type="Proteomes" id="UP000770717">
    <property type="component" value="Unassembled WGS sequence"/>
</dbReference>
<proteinExistence type="predicted"/>
<organism evidence="2 3">
    <name type="scientific">Eleutherodactylus coqui</name>
    <name type="common">Puerto Rican coqui</name>
    <dbReference type="NCBI Taxonomy" id="57060"/>
    <lineage>
        <taxon>Eukaryota</taxon>
        <taxon>Metazoa</taxon>
        <taxon>Chordata</taxon>
        <taxon>Craniata</taxon>
        <taxon>Vertebrata</taxon>
        <taxon>Euteleostomi</taxon>
        <taxon>Amphibia</taxon>
        <taxon>Batrachia</taxon>
        <taxon>Anura</taxon>
        <taxon>Neobatrachia</taxon>
        <taxon>Hyloidea</taxon>
        <taxon>Eleutherodactylidae</taxon>
        <taxon>Eleutherodactylinae</taxon>
        <taxon>Eleutherodactylus</taxon>
        <taxon>Eleutherodactylus</taxon>
    </lineage>
</organism>
<dbReference type="AlphaFoldDB" id="A0A8J6K2H3"/>
<reference evidence="2" key="1">
    <citation type="thesis" date="2020" institute="ProQuest LLC" country="789 East Eisenhower Parkway, Ann Arbor, MI, USA">
        <title>Comparative Genomics and Chromosome Evolution.</title>
        <authorList>
            <person name="Mudd A.B."/>
        </authorList>
    </citation>
    <scope>NUCLEOTIDE SEQUENCE</scope>
    <source>
        <strain evidence="2">HN-11 Male</strain>
        <tissue evidence="2">Kidney and liver</tissue>
    </source>
</reference>
<keyword evidence="1" id="KW-0732">Signal</keyword>